<organism evidence="2 3">
    <name type="scientific">Phytophthora palmivora</name>
    <dbReference type="NCBI Taxonomy" id="4796"/>
    <lineage>
        <taxon>Eukaryota</taxon>
        <taxon>Sar</taxon>
        <taxon>Stramenopiles</taxon>
        <taxon>Oomycota</taxon>
        <taxon>Peronosporomycetes</taxon>
        <taxon>Peronosporales</taxon>
        <taxon>Peronosporaceae</taxon>
        <taxon>Phytophthora</taxon>
    </lineage>
</organism>
<comment type="caution">
    <text evidence="2">The sequence shown here is derived from an EMBL/GenBank/DDBJ whole genome shotgun (WGS) entry which is preliminary data.</text>
</comment>
<dbReference type="InterPro" id="IPR048324">
    <property type="entry name" value="ZSWIM1-3_RNaseH-like"/>
</dbReference>
<feature type="domain" description="ZSWIM1/3 RNaseH-like" evidence="1">
    <location>
        <begin position="37"/>
        <end position="119"/>
    </location>
</feature>
<dbReference type="Proteomes" id="UP000237271">
    <property type="component" value="Unassembled WGS sequence"/>
</dbReference>
<keyword evidence="3" id="KW-1185">Reference proteome</keyword>
<evidence type="ECO:0000259" key="1">
    <source>
        <dbReference type="Pfam" id="PF21056"/>
    </source>
</evidence>
<protein>
    <recommendedName>
        <fullName evidence="1">ZSWIM1/3 RNaseH-like domain-containing protein</fullName>
    </recommendedName>
</protein>
<dbReference type="Pfam" id="PF21056">
    <property type="entry name" value="ZSWIM1-3_RNaseH-like"/>
    <property type="match status" value="1"/>
</dbReference>
<evidence type="ECO:0000313" key="3">
    <source>
        <dbReference type="Proteomes" id="UP000237271"/>
    </source>
</evidence>
<accession>A0A2P4Y228</accession>
<gene>
    <name evidence="2" type="ORF">PHPALM_11513</name>
</gene>
<dbReference type="PANTHER" id="PTHR31569:SF4">
    <property type="entry name" value="SWIM-TYPE DOMAIN-CONTAINING PROTEIN"/>
    <property type="match status" value="1"/>
</dbReference>
<dbReference type="PANTHER" id="PTHR31569">
    <property type="entry name" value="SWIM-TYPE DOMAIN-CONTAINING PROTEIN"/>
    <property type="match status" value="1"/>
</dbReference>
<dbReference type="AlphaFoldDB" id="A0A2P4Y228"/>
<name>A0A2P4Y228_9STRA</name>
<dbReference type="InterPro" id="IPR052579">
    <property type="entry name" value="Zinc_finger_SWIM"/>
</dbReference>
<dbReference type="EMBL" id="NCKW01006398">
    <property type="protein sequence ID" value="POM71856.1"/>
    <property type="molecule type" value="Genomic_DNA"/>
</dbReference>
<dbReference type="OrthoDB" id="127122at2759"/>
<evidence type="ECO:0000313" key="2">
    <source>
        <dbReference type="EMBL" id="POM71856.1"/>
    </source>
</evidence>
<reference evidence="2 3" key="1">
    <citation type="journal article" date="2017" name="Genome Biol. Evol.">
        <title>Phytophthora megakarya and P. palmivora, closely related causal agents of cacao black pod rot, underwent increases in genome sizes and gene numbers by different mechanisms.</title>
        <authorList>
            <person name="Ali S.S."/>
            <person name="Shao J."/>
            <person name="Lary D.J."/>
            <person name="Kronmiller B."/>
            <person name="Shen D."/>
            <person name="Strem M.D."/>
            <person name="Amoako-Attah I."/>
            <person name="Akrofi A.Y."/>
            <person name="Begoude B.A."/>
            <person name="Ten Hoopen G.M."/>
            <person name="Coulibaly K."/>
            <person name="Kebe B.I."/>
            <person name="Melnick R.L."/>
            <person name="Guiltinan M.J."/>
            <person name="Tyler B.M."/>
            <person name="Meinhardt L.W."/>
            <person name="Bailey B.A."/>
        </authorList>
    </citation>
    <scope>NUCLEOTIDE SEQUENCE [LARGE SCALE GENOMIC DNA]</scope>
    <source>
        <strain evidence="3">sbr112.9</strain>
    </source>
</reference>
<sequence length="182" mass="20576">MEHTDSNPTPKDVQNFVRKLKAREQRDGPSNKYGDLYHATDKAHENNSKVFSFLAHDTFGKGQFVQHTLLQNERYETLLTAIEKFKANNSAWSSLRCVLVGKAFTEISVLEAAFPGVMILLCQFHVLKYLREEIASSHYGFLKTQKEQPCGVVNLSSTHKLKLSIISTSSTCFISPLLVILR</sequence>
<proteinExistence type="predicted"/>